<evidence type="ECO:0000256" key="3">
    <source>
        <dbReference type="ARBA" id="ARBA00023212"/>
    </source>
</evidence>
<feature type="compositionally biased region" description="Low complexity" evidence="4">
    <location>
        <begin position="114"/>
        <end position="125"/>
    </location>
</feature>
<dbReference type="GO" id="GO:0007051">
    <property type="term" value="P:spindle organization"/>
    <property type="evidence" value="ECO:0007669"/>
    <property type="project" value="InterPro"/>
</dbReference>
<dbReference type="InterPro" id="IPR011989">
    <property type="entry name" value="ARM-like"/>
</dbReference>
<dbReference type="SMART" id="SM01349">
    <property type="entry name" value="TOG"/>
    <property type="match status" value="4"/>
</dbReference>
<dbReference type="GO" id="GO:0061863">
    <property type="term" value="F:microtubule plus end polymerase"/>
    <property type="evidence" value="ECO:0007669"/>
    <property type="project" value="InterPro"/>
</dbReference>
<feature type="region of interest" description="Disordered" evidence="4">
    <location>
        <begin position="750"/>
        <end position="797"/>
    </location>
</feature>
<feature type="compositionally biased region" description="Polar residues" evidence="4">
    <location>
        <begin position="1480"/>
        <end position="1492"/>
    </location>
</feature>
<feature type="compositionally biased region" description="Low complexity" evidence="4">
    <location>
        <begin position="178"/>
        <end position="194"/>
    </location>
</feature>
<dbReference type="InterPro" id="IPR034085">
    <property type="entry name" value="TOG"/>
</dbReference>
<dbReference type="EMBL" id="VFQX01000066">
    <property type="protein sequence ID" value="KAF0972588.1"/>
    <property type="molecule type" value="Genomic_DNA"/>
</dbReference>
<dbReference type="Pfam" id="PF21041">
    <property type="entry name" value="XMAP215_CLASP_TOG"/>
    <property type="match status" value="3"/>
</dbReference>
<feature type="compositionally biased region" description="Polar residues" evidence="4">
    <location>
        <begin position="65"/>
        <end position="86"/>
    </location>
</feature>
<dbReference type="GO" id="GO:0030951">
    <property type="term" value="P:establishment or maintenance of microtubule cytoskeleton polarity"/>
    <property type="evidence" value="ECO:0007669"/>
    <property type="project" value="InterPro"/>
</dbReference>
<keyword evidence="2" id="KW-0963">Cytoplasm</keyword>
<sequence>MTLREEAVSNEPEIPSSHDLFQKMLEEELRKEEERMKNNQGFSERMPKNTSKHINFDDQPIKRFTPQTNPSSLPLQVRTIKQQNPSNEEERNDGMIESQTTKKDSLIMQHEIATSTSLNQQTNNTEAQELPNDTTFPKHIQSPLNSEQETNQGENPPKETTNDEFEVYVHIPQRKRAPAAASEPTTSSNNNPEEQPLFLSTPVMSEVLNSVTSPFEDATPSTPPSSNLLFENMLRKQLMQENNSSSNDENPAWKKKVDELEHLCAKFKESDPTDSVFQASENELIQALNNRHPSVLEKAVETLYHFVNQYKNASSTAEKFIPILIEKGLPSKPSVQSKSVEIILLYIEVSDPSSIISILKGHFSNKKPKLRAQCISIVQTAVHGFGFPTIPPKIILQSLPSILDDASVREEAHKLAMETFRWLGFEAVEVHLSNVKSNKMKALREEFDLLHDKSPAAVTRFCRSTLNPSSVKPSSVHSTAITTSSLLKDIEVPTKEKETIDINEKLRKDWYSDAENEKWSIRRDAFEELKRLVDNFHIKKGCDCSNIFSAINVVLQREKNVAVVKESIDCLTAFSKAMKSDFTTTAKYLYERLLTKLKEKKLADPTLECLVSFDTCTFPFTDMLETIFSAMNNKTASNSEKLQIFTLLERCLINKKKKDLEKSLKPLFNHLLAFTDDASSEVRDTCCKIIARLIWVVGETDQTNSLLKLESHVKEKIVQYLESYGAPPIDNDISTRLSQSIDYKKTSSSTISKTGSISRPPSRTIETKPSLGSTTKRSKVPTSKSVCLNKQGNNGSSSVPAITLSASDVLEECKVLFGEACVEKLANSNWSDRIEALCNIESIINSLEKTTLEAKHEHIISLFQYKPGLKESNAKVLEKTFDLIENVLNKTDIKSGELNSLPTITWMLDKLITPKVDIQAKKGLKAFCESINPQYLFIKISENLDDKPPKLIGSILEWLSEVITEFSIACFNTPELIDFAKKYLGNSNPIIKKGCIKMLVSMRSYMGEGLLHFLSDTKPALLDMVKKEFQKVEGPPPEPTRKVKGQEKIQLSVSAYENSLPRFDIMPKISPKIFHSLDDKNWTIRVEALQTIEKIITDDAHKRIQPNILDLIHALRQRLEDANIKVVTTALSLLDLIAEAVGSDMEKYLKILLPSIVSKSMHNNKAVRTAALESLDKYIAVFPFESMIKFFPKAITGEKGNPEGKKEVLEFINNHLATMKTKNIDIFSPLVKPLLEYLQASRSDTRKLAEAILSEILQHGGYYYVSKQVRELKPAFQQSLAPLLEKHVPFYQKHVPQTQDDIEMPSSTQPMTQSVTVSAVPVTLQKFERKMTLRDVSRSLNVEVRQANGTSHLPSSFTAAGSSSTTLNAASTMNNSIDHDSEFSKQPKTVKKRANISKTLASSPNQRSPSPPSALQSKTSVSLQPLKPFLPIIPRLQLATPQVESVDEYKLDLQKIEEQTTVTPHMPSSEIAIPELPQHQPHNTSLTGNSTPRMPERSPVKETIRTEQAHTSLSIGELVNTINTSEHGSEAAINALKTLVLKFKDESCRPAILSSLKELVESLTENTQYSFEKASAGLVTTRICKYLLSTLMSLFNDRQMAAFVPQETLQRTIDQLLSRLLDERLPSLENGQDLLKGLNSLMLKVLENSNRTFSYTSLIHLLEYSYANPALKKYSELVVKCLIKLTKALAATISRVDVDILLMDLHSFLTHNPPTLFKDRNDLPLRTIKTILNELVKVKGESIRSCLNLIPTHKNPLIISYIELMLTSSANQQAVSSGGSTTTTNMNVSPMVAVASSNTAATSNLSAQATNTGIGVNNNNMNVTTTNQPSSNQQQPQLQPQQAKPTRPSPPNSSNGNNNEKAIQDELSEIFNLISNKDSTHSGLYKLYEFKKSHPTVSINTHLSKCSEPFQQYIHRQLAKIAQYEASKQDTRSNNLQKSHPTSSLSPSRKTPTITSVDDIRRQLKLVQQESKLKNARSLTVSDLKKRIQNIEEKLSADNEE</sequence>
<dbReference type="Proteomes" id="UP000444721">
    <property type="component" value="Unassembled WGS sequence"/>
</dbReference>
<feature type="region of interest" description="Disordered" evidence="4">
    <location>
        <begin position="1"/>
        <end position="20"/>
    </location>
</feature>
<evidence type="ECO:0000313" key="7">
    <source>
        <dbReference type="Proteomes" id="UP000444721"/>
    </source>
</evidence>
<dbReference type="OMA" id="VCEYVRE"/>
<feature type="region of interest" description="Disordered" evidence="4">
    <location>
        <begin position="1928"/>
        <end position="1956"/>
    </location>
</feature>
<dbReference type="VEuPathDB" id="AmoebaDB:FDP41_008837"/>
<comment type="subcellular location">
    <subcellularLocation>
        <location evidence="1">Cytoplasm</location>
        <location evidence="1">Cytoskeleton</location>
    </subcellularLocation>
</comment>
<dbReference type="VEuPathDB" id="AmoebaDB:NF0078670"/>
<feature type="region of interest" description="Disordered" evidence="4">
    <location>
        <begin position="1476"/>
        <end position="1499"/>
    </location>
</feature>
<feature type="region of interest" description="Disordered" evidence="4">
    <location>
        <begin position="1811"/>
        <end position="1860"/>
    </location>
</feature>
<feature type="compositionally biased region" description="Polar residues" evidence="4">
    <location>
        <begin position="1932"/>
        <end position="1956"/>
    </location>
</feature>
<dbReference type="InterPro" id="IPR016024">
    <property type="entry name" value="ARM-type_fold"/>
</dbReference>
<keyword evidence="7" id="KW-1185">Reference proteome</keyword>
<dbReference type="OrthoDB" id="205662at2759"/>
<dbReference type="GO" id="GO:0051010">
    <property type="term" value="F:microtubule plus-end binding"/>
    <property type="evidence" value="ECO:0007669"/>
    <property type="project" value="InterPro"/>
</dbReference>
<feature type="domain" description="TOG" evidence="5">
    <location>
        <begin position="220"/>
        <end position="456"/>
    </location>
</feature>
<evidence type="ECO:0000313" key="6">
    <source>
        <dbReference type="EMBL" id="KAF0972588.1"/>
    </source>
</evidence>
<reference evidence="6 7" key="1">
    <citation type="journal article" date="2019" name="Sci. Rep.">
        <title>Nanopore sequencing improves the draft genome of the human pathogenic amoeba Naegleria fowleri.</title>
        <authorList>
            <person name="Liechti N."/>
            <person name="Schurch N."/>
            <person name="Bruggmann R."/>
            <person name="Wittwer M."/>
        </authorList>
    </citation>
    <scope>NUCLEOTIDE SEQUENCE [LARGE SCALE GENOMIC DNA]</scope>
    <source>
        <strain evidence="6 7">ATCC 30894</strain>
    </source>
</reference>
<feature type="region of interest" description="Disordered" evidence="4">
    <location>
        <begin position="1398"/>
        <end position="1420"/>
    </location>
</feature>
<accession>A0A6A5BF71</accession>
<dbReference type="GeneID" id="68116054"/>
<dbReference type="InterPro" id="IPR045110">
    <property type="entry name" value="XMAP215"/>
</dbReference>
<name>A0A6A5BF71_NAEFO</name>
<dbReference type="RefSeq" id="XP_044557302.1">
    <property type="nucleotide sequence ID" value="XM_044712732.1"/>
</dbReference>
<feature type="region of interest" description="Disordered" evidence="4">
    <location>
        <begin position="114"/>
        <end position="196"/>
    </location>
</feature>
<dbReference type="GO" id="GO:0046785">
    <property type="term" value="P:microtubule polymerization"/>
    <property type="evidence" value="ECO:0007669"/>
    <property type="project" value="InterPro"/>
</dbReference>
<feature type="domain" description="TOG" evidence="5">
    <location>
        <begin position="1058"/>
        <end position="1293"/>
    </location>
</feature>
<proteinExistence type="predicted"/>
<comment type="caution">
    <text evidence="6">The sequence shown here is derived from an EMBL/GenBank/DDBJ whole genome shotgun (WGS) entry which is preliminary data.</text>
</comment>
<dbReference type="VEuPathDB" id="AmoebaDB:NF0078660"/>
<organism evidence="6 7">
    <name type="scientific">Naegleria fowleri</name>
    <name type="common">Brain eating amoeba</name>
    <dbReference type="NCBI Taxonomy" id="5763"/>
    <lineage>
        <taxon>Eukaryota</taxon>
        <taxon>Discoba</taxon>
        <taxon>Heterolobosea</taxon>
        <taxon>Tetramitia</taxon>
        <taxon>Eutetramitia</taxon>
        <taxon>Vahlkampfiidae</taxon>
        <taxon>Naegleria</taxon>
    </lineage>
</organism>
<dbReference type="InterPro" id="IPR048491">
    <property type="entry name" value="XMAP215_CLASP_TOG"/>
</dbReference>
<feature type="compositionally biased region" description="Low complexity" evidence="4">
    <location>
        <begin position="1811"/>
        <end position="1842"/>
    </location>
</feature>
<feature type="compositionally biased region" description="Polar residues" evidence="4">
    <location>
        <begin position="142"/>
        <end position="154"/>
    </location>
</feature>
<evidence type="ECO:0000259" key="5">
    <source>
        <dbReference type="SMART" id="SM01349"/>
    </source>
</evidence>
<dbReference type="GO" id="GO:0005856">
    <property type="term" value="C:cytoskeleton"/>
    <property type="evidence" value="ECO:0007669"/>
    <property type="project" value="UniProtKB-SubCell"/>
</dbReference>
<feature type="domain" description="TOG" evidence="5">
    <location>
        <begin position="808"/>
        <end position="1038"/>
    </location>
</feature>
<feature type="domain" description="TOG" evidence="5">
    <location>
        <begin position="495"/>
        <end position="729"/>
    </location>
</feature>
<dbReference type="Gene3D" id="1.25.10.10">
    <property type="entry name" value="Leucine-rich Repeat Variant"/>
    <property type="match status" value="4"/>
</dbReference>
<dbReference type="PANTHER" id="PTHR12609">
    <property type="entry name" value="MICROTUBULE ASSOCIATED PROTEIN XMAP215"/>
    <property type="match status" value="1"/>
</dbReference>
<evidence type="ECO:0000256" key="1">
    <source>
        <dbReference type="ARBA" id="ARBA00004245"/>
    </source>
</evidence>
<feature type="compositionally biased region" description="Polar residues" evidence="4">
    <location>
        <begin position="770"/>
        <end position="797"/>
    </location>
</feature>
<dbReference type="SUPFAM" id="SSF48371">
    <property type="entry name" value="ARM repeat"/>
    <property type="match status" value="3"/>
</dbReference>
<feature type="region of interest" description="Disordered" evidence="4">
    <location>
        <begin position="31"/>
        <end position="102"/>
    </location>
</feature>
<feature type="compositionally biased region" description="Basic and acidic residues" evidence="4">
    <location>
        <begin position="88"/>
        <end position="102"/>
    </location>
</feature>
<gene>
    <name evidence="6" type="ORF">FDP41_008837</name>
</gene>
<protein>
    <recommendedName>
        <fullName evidence="5">TOG domain-containing protein</fullName>
    </recommendedName>
</protein>
<keyword evidence="3" id="KW-0206">Cytoskeleton</keyword>
<evidence type="ECO:0000256" key="2">
    <source>
        <dbReference type="ARBA" id="ARBA00022490"/>
    </source>
</evidence>
<evidence type="ECO:0000256" key="4">
    <source>
        <dbReference type="SAM" id="MobiDB-lite"/>
    </source>
</evidence>
<dbReference type="VEuPathDB" id="AmoebaDB:NfTy_048230"/>